<dbReference type="AlphaFoldDB" id="A0A2G2ZKB9"/>
<keyword evidence="4" id="KW-0677">Repeat</keyword>
<evidence type="ECO:0000313" key="6">
    <source>
        <dbReference type="EMBL" id="PHT82440.1"/>
    </source>
</evidence>
<dbReference type="PRINTS" id="PR00019">
    <property type="entry name" value="LEURICHRPT"/>
</dbReference>
<evidence type="ECO:0000256" key="1">
    <source>
        <dbReference type="ARBA" id="ARBA00004479"/>
    </source>
</evidence>
<keyword evidence="5" id="KW-0675">Receptor</keyword>
<dbReference type="EMBL" id="AYRZ02000005">
    <property type="protein sequence ID" value="PHT82440.1"/>
    <property type="molecule type" value="Genomic_DNA"/>
</dbReference>
<dbReference type="Proteomes" id="UP000222542">
    <property type="component" value="Unassembled WGS sequence"/>
</dbReference>
<dbReference type="STRING" id="4072.A0A2G2ZKB9"/>
<evidence type="ECO:0000313" key="7">
    <source>
        <dbReference type="Proteomes" id="UP000222542"/>
    </source>
</evidence>
<evidence type="ECO:0000256" key="5">
    <source>
        <dbReference type="ARBA" id="ARBA00023170"/>
    </source>
</evidence>
<keyword evidence="7" id="KW-1185">Reference proteome</keyword>
<accession>A0A2G2ZKB9</accession>
<comment type="subcellular location">
    <subcellularLocation>
        <location evidence="1">Membrane</location>
        <topology evidence="1">Single-pass type I membrane protein</topology>
    </subcellularLocation>
</comment>
<evidence type="ECO:0000256" key="4">
    <source>
        <dbReference type="ARBA" id="ARBA00022737"/>
    </source>
</evidence>
<keyword evidence="3" id="KW-0732">Signal</keyword>
<organism evidence="6 7">
    <name type="scientific">Capsicum annuum</name>
    <name type="common">Capsicum pepper</name>
    <dbReference type="NCBI Taxonomy" id="4072"/>
    <lineage>
        <taxon>Eukaryota</taxon>
        <taxon>Viridiplantae</taxon>
        <taxon>Streptophyta</taxon>
        <taxon>Embryophyta</taxon>
        <taxon>Tracheophyta</taxon>
        <taxon>Spermatophyta</taxon>
        <taxon>Magnoliopsida</taxon>
        <taxon>eudicotyledons</taxon>
        <taxon>Gunneridae</taxon>
        <taxon>Pentapetalae</taxon>
        <taxon>asterids</taxon>
        <taxon>lamiids</taxon>
        <taxon>Solanales</taxon>
        <taxon>Solanaceae</taxon>
        <taxon>Solanoideae</taxon>
        <taxon>Capsiceae</taxon>
        <taxon>Capsicum</taxon>
    </lineage>
</organism>
<comment type="caution">
    <text evidence="6">The sequence shown here is derived from an EMBL/GenBank/DDBJ whole genome shotgun (WGS) entry which is preliminary data.</text>
</comment>
<gene>
    <name evidence="6" type="ORF">T459_15455</name>
</gene>
<evidence type="ECO:0000256" key="2">
    <source>
        <dbReference type="ARBA" id="ARBA00022614"/>
    </source>
</evidence>
<protein>
    <submittedName>
        <fullName evidence="6">Uncharacterized protein</fullName>
    </submittedName>
</protein>
<keyword evidence="2" id="KW-0433">Leucine-rich repeat</keyword>
<dbReference type="PANTHER" id="PTHR48053:SF164">
    <property type="entry name" value="LEUCINE-RICH REPEAT-CONTAINING N-TERMINAL PLANT-TYPE DOMAIN-CONTAINING PROTEIN"/>
    <property type="match status" value="1"/>
</dbReference>
<dbReference type="InterPro" id="IPR032675">
    <property type="entry name" value="LRR_dom_sf"/>
</dbReference>
<reference evidence="6 7" key="1">
    <citation type="journal article" date="2014" name="Nat. Genet.">
        <title>Genome sequence of the hot pepper provides insights into the evolution of pungency in Capsicum species.</title>
        <authorList>
            <person name="Kim S."/>
            <person name="Park M."/>
            <person name="Yeom S.I."/>
            <person name="Kim Y.M."/>
            <person name="Lee J.M."/>
            <person name="Lee H.A."/>
            <person name="Seo E."/>
            <person name="Choi J."/>
            <person name="Cheong K."/>
            <person name="Kim K.T."/>
            <person name="Jung K."/>
            <person name="Lee G.W."/>
            <person name="Oh S.K."/>
            <person name="Bae C."/>
            <person name="Kim S.B."/>
            <person name="Lee H.Y."/>
            <person name="Kim S.Y."/>
            <person name="Kim M.S."/>
            <person name="Kang B.C."/>
            <person name="Jo Y.D."/>
            <person name="Yang H.B."/>
            <person name="Jeong H.J."/>
            <person name="Kang W.H."/>
            <person name="Kwon J.K."/>
            <person name="Shin C."/>
            <person name="Lim J.Y."/>
            <person name="Park J.H."/>
            <person name="Huh J.H."/>
            <person name="Kim J.S."/>
            <person name="Kim B.D."/>
            <person name="Cohen O."/>
            <person name="Paran I."/>
            <person name="Suh M.C."/>
            <person name="Lee S.B."/>
            <person name="Kim Y.K."/>
            <person name="Shin Y."/>
            <person name="Noh S.J."/>
            <person name="Park J."/>
            <person name="Seo Y.S."/>
            <person name="Kwon S.Y."/>
            <person name="Kim H.A."/>
            <person name="Park J.M."/>
            <person name="Kim H.J."/>
            <person name="Choi S.B."/>
            <person name="Bosland P.W."/>
            <person name="Reeves G."/>
            <person name="Jo S.H."/>
            <person name="Lee B.W."/>
            <person name="Cho H.T."/>
            <person name="Choi H.S."/>
            <person name="Lee M.S."/>
            <person name="Yu Y."/>
            <person name="Do Choi Y."/>
            <person name="Park B.S."/>
            <person name="van Deynze A."/>
            <person name="Ashrafi H."/>
            <person name="Hill T."/>
            <person name="Kim W.T."/>
            <person name="Pai H.S."/>
            <person name="Ahn H.K."/>
            <person name="Yeam I."/>
            <person name="Giovannoni J.J."/>
            <person name="Rose J.K."/>
            <person name="Sorensen I."/>
            <person name="Lee S.J."/>
            <person name="Kim R.W."/>
            <person name="Choi I.Y."/>
            <person name="Choi B.S."/>
            <person name="Lim J.S."/>
            <person name="Lee Y.H."/>
            <person name="Choi D."/>
        </authorList>
    </citation>
    <scope>NUCLEOTIDE SEQUENCE [LARGE SCALE GENOMIC DNA]</scope>
    <source>
        <strain evidence="7">cv. CM334</strain>
    </source>
</reference>
<dbReference type="InterPro" id="IPR001611">
    <property type="entry name" value="Leu-rich_rpt"/>
</dbReference>
<name>A0A2G2ZKB9_CAPAN</name>
<reference evidence="6 7" key="2">
    <citation type="journal article" date="2017" name="Genome Biol.">
        <title>New reference genome sequences of hot pepper reveal the massive evolution of plant disease-resistance genes by retroduplication.</title>
        <authorList>
            <person name="Kim S."/>
            <person name="Park J."/>
            <person name="Yeom S.I."/>
            <person name="Kim Y.M."/>
            <person name="Seo E."/>
            <person name="Kim K.T."/>
            <person name="Kim M.S."/>
            <person name="Lee J.M."/>
            <person name="Cheong K."/>
            <person name="Shin H.S."/>
            <person name="Kim S.B."/>
            <person name="Han K."/>
            <person name="Lee J."/>
            <person name="Park M."/>
            <person name="Lee H.A."/>
            <person name="Lee H.Y."/>
            <person name="Lee Y."/>
            <person name="Oh S."/>
            <person name="Lee J.H."/>
            <person name="Choi E."/>
            <person name="Choi E."/>
            <person name="Lee S.E."/>
            <person name="Jeon J."/>
            <person name="Kim H."/>
            <person name="Choi G."/>
            <person name="Song H."/>
            <person name="Lee J."/>
            <person name="Lee S.C."/>
            <person name="Kwon J.K."/>
            <person name="Lee H.Y."/>
            <person name="Koo N."/>
            <person name="Hong Y."/>
            <person name="Kim R.W."/>
            <person name="Kang W.H."/>
            <person name="Huh J.H."/>
            <person name="Kang B.C."/>
            <person name="Yang T.J."/>
            <person name="Lee Y.H."/>
            <person name="Bennetzen J.L."/>
            <person name="Choi D."/>
        </authorList>
    </citation>
    <scope>NUCLEOTIDE SEQUENCE [LARGE SCALE GENOMIC DNA]</scope>
    <source>
        <strain evidence="7">cv. CM334</strain>
    </source>
</reference>
<dbReference type="SUPFAM" id="SSF52058">
    <property type="entry name" value="L domain-like"/>
    <property type="match status" value="1"/>
</dbReference>
<proteinExistence type="predicted"/>
<dbReference type="Pfam" id="PF13855">
    <property type="entry name" value="LRR_8"/>
    <property type="match status" value="1"/>
</dbReference>
<dbReference type="PANTHER" id="PTHR48053">
    <property type="entry name" value="LEUCINE RICH REPEAT FAMILY PROTEIN, EXPRESSED"/>
    <property type="match status" value="1"/>
</dbReference>
<sequence length="227" mass="25331">MANVPYSSAVRSLMYAMVCTRPDIAHAVGVVSRFLENFGKEHWEVFKWILRYLRGTSADCLCFGGTDPILKGYTDTNMTGSIPSKIGEAPGIRSISLSGNKILGSLPESFCHASNILQVLDLSNNSLSGTIRRNLGNCRSLIYLNLGQKKLPGSVTEEFEHITSLRYLDLNGNQFEGSFPAVIENFQDLEILNLAGYVTIYWEQIHTYVVLLMRWIAATIHLLLPKK</sequence>
<dbReference type="Pfam" id="PF00560">
    <property type="entry name" value="LRR_1"/>
    <property type="match status" value="1"/>
</dbReference>
<dbReference type="FunFam" id="3.80.10.10:FF:000383">
    <property type="entry name" value="Leucine-rich repeat receptor protein kinase EMS1"/>
    <property type="match status" value="1"/>
</dbReference>
<dbReference type="GO" id="GO:0016020">
    <property type="term" value="C:membrane"/>
    <property type="evidence" value="ECO:0007669"/>
    <property type="project" value="UniProtKB-SubCell"/>
</dbReference>
<dbReference type="InterPro" id="IPR051716">
    <property type="entry name" value="Plant_RL_S/T_kinase"/>
</dbReference>
<dbReference type="Gene3D" id="3.80.10.10">
    <property type="entry name" value="Ribonuclease Inhibitor"/>
    <property type="match status" value="1"/>
</dbReference>
<dbReference type="Gramene" id="PHT82440">
    <property type="protein sequence ID" value="PHT82440"/>
    <property type="gene ID" value="T459_15455"/>
</dbReference>
<evidence type="ECO:0000256" key="3">
    <source>
        <dbReference type="ARBA" id="ARBA00022729"/>
    </source>
</evidence>